<evidence type="ECO:0000313" key="1">
    <source>
        <dbReference type="EMBL" id="MCI25583.1"/>
    </source>
</evidence>
<reference evidence="1 2" key="1">
    <citation type="journal article" date="2018" name="Front. Plant Sci.">
        <title>Red Clover (Trifolium pratense) and Zigzag Clover (T. medium) - A Picture of Genomic Similarities and Differences.</title>
        <authorList>
            <person name="Dluhosova J."/>
            <person name="Istvanek J."/>
            <person name="Nedelnik J."/>
            <person name="Repkova J."/>
        </authorList>
    </citation>
    <scope>NUCLEOTIDE SEQUENCE [LARGE SCALE GENOMIC DNA]</scope>
    <source>
        <strain evidence="2">cv. 10/8</strain>
        <tissue evidence="1">Leaf</tissue>
    </source>
</reference>
<protein>
    <submittedName>
        <fullName evidence="1">Uncharacterized protein</fullName>
    </submittedName>
</protein>
<organism evidence="1 2">
    <name type="scientific">Trifolium medium</name>
    <dbReference type="NCBI Taxonomy" id="97028"/>
    <lineage>
        <taxon>Eukaryota</taxon>
        <taxon>Viridiplantae</taxon>
        <taxon>Streptophyta</taxon>
        <taxon>Embryophyta</taxon>
        <taxon>Tracheophyta</taxon>
        <taxon>Spermatophyta</taxon>
        <taxon>Magnoliopsida</taxon>
        <taxon>eudicotyledons</taxon>
        <taxon>Gunneridae</taxon>
        <taxon>Pentapetalae</taxon>
        <taxon>rosids</taxon>
        <taxon>fabids</taxon>
        <taxon>Fabales</taxon>
        <taxon>Fabaceae</taxon>
        <taxon>Papilionoideae</taxon>
        <taxon>50 kb inversion clade</taxon>
        <taxon>NPAAA clade</taxon>
        <taxon>Hologalegina</taxon>
        <taxon>IRL clade</taxon>
        <taxon>Trifolieae</taxon>
        <taxon>Trifolium</taxon>
    </lineage>
</organism>
<dbReference type="EMBL" id="LXQA010148057">
    <property type="protein sequence ID" value="MCI25583.1"/>
    <property type="molecule type" value="Genomic_DNA"/>
</dbReference>
<accession>A0A392QMF2</accession>
<evidence type="ECO:0000313" key="2">
    <source>
        <dbReference type="Proteomes" id="UP000265520"/>
    </source>
</evidence>
<name>A0A392QMF2_9FABA</name>
<dbReference type="Proteomes" id="UP000265520">
    <property type="component" value="Unassembled WGS sequence"/>
</dbReference>
<comment type="caution">
    <text evidence="1">The sequence shown here is derived from an EMBL/GenBank/DDBJ whole genome shotgun (WGS) entry which is preliminary data.</text>
</comment>
<keyword evidence="2" id="KW-1185">Reference proteome</keyword>
<proteinExistence type="predicted"/>
<sequence>MRTKLNIFYGNGVSGSKMKFEEANGVSGSEFGSQLPNLSEFGLHLPNIGVFGSYLPNGVAAEKKKMVWWCGCVSDEAATEKKMEHRFLLLRFGSYIPKMF</sequence>
<dbReference type="AlphaFoldDB" id="A0A392QMF2"/>